<dbReference type="KEGG" id="lak:106167635"/>
<name>A0A1S3IUP4_LINAN</name>
<proteinExistence type="predicted"/>
<evidence type="ECO:0000313" key="2">
    <source>
        <dbReference type="Proteomes" id="UP000085678"/>
    </source>
</evidence>
<evidence type="ECO:0000256" key="1">
    <source>
        <dbReference type="SAM" id="MobiDB-lite"/>
    </source>
</evidence>
<feature type="non-terminal residue" evidence="3">
    <location>
        <position position="165"/>
    </location>
</feature>
<keyword evidence="2" id="KW-1185">Reference proteome</keyword>
<organism evidence="2 3">
    <name type="scientific">Lingula anatina</name>
    <name type="common">Brachiopod</name>
    <name type="synonym">Lingula unguis</name>
    <dbReference type="NCBI Taxonomy" id="7574"/>
    <lineage>
        <taxon>Eukaryota</taxon>
        <taxon>Metazoa</taxon>
        <taxon>Spiralia</taxon>
        <taxon>Lophotrochozoa</taxon>
        <taxon>Brachiopoda</taxon>
        <taxon>Linguliformea</taxon>
        <taxon>Lingulata</taxon>
        <taxon>Lingulida</taxon>
        <taxon>Linguloidea</taxon>
        <taxon>Lingulidae</taxon>
        <taxon>Lingula</taxon>
    </lineage>
</organism>
<feature type="region of interest" description="Disordered" evidence="1">
    <location>
        <begin position="142"/>
        <end position="165"/>
    </location>
</feature>
<feature type="compositionally biased region" description="Basic and acidic residues" evidence="1">
    <location>
        <begin position="147"/>
        <end position="157"/>
    </location>
</feature>
<gene>
    <name evidence="3" type="primary">LOC106167635</name>
</gene>
<dbReference type="GeneID" id="106167635"/>
<dbReference type="InParanoid" id="A0A1S3IUP4"/>
<protein>
    <submittedName>
        <fullName evidence="3">Leukocyte cell-derived chemotaxin 1-like</fullName>
    </submittedName>
</protein>
<evidence type="ECO:0000313" key="3">
    <source>
        <dbReference type="RefSeq" id="XP_013401927.1"/>
    </source>
</evidence>
<dbReference type="AlphaFoldDB" id="A0A1S3IUP4"/>
<accession>A0A1S3IUP4</accession>
<sequence>MALHKNYSIVAVTVIAAVALVGTLGAVPISEKAAPDVGKKYHLHKDVKRENENVQVNVEDNVTVYNVKDEQFEVAMNSSRNIVENTSGEEDGNDDDELMTFFVNASPIKNKTFLNPSVQEFCRDLDAYWLIQMDNNTLDGANTHYPADGDHDREKRSPCSNNVNI</sequence>
<reference evidence="3" key="1">
    <citation type="submission" date="2025-08" db="UniProtKB">
        <authorList>
            <consortium name="RefSeq"/>
        </authorList>
    </citation>
    <scope>IDENTIFICATION</scope>
    <source>
        <tissue evidence="3">Gonads</tissue>
    </source>
</reference>
<dbReference type="Proteomes" id="UP000085678">
    <property type="component" value="Unplaced"/>
</dbReference>
<dbReference type="RefSeq" id="XP_013401927.1">
    <property type="nucleotide sequence ID" value="XM_013546473.1"/>
</dbReference>